<comment type="caution">
    <text evidence="1">The sequence shown here is derived from an EMBL/GenBank/DDBJ whole genome shotgun (WGS) entry which is preliminary data.</text>
</comment>
<sequence>MLLAEDLGRQSTNSNIDHARLESTILEANIRETNISESGFRPISPNSNHREAYETERFDITPGKHNSFSGFVESGENQKGERLFRKCLSQKGVSQQLICDVIKSWRTLWRSHAHGLIKFARYLKQQQVGIIDQNESHSAVMEARTAINMLFDVIGMPLSQLLIQQVMKVHVRETVKVKDKEEIWHLDVLLNYIRLLAVDINLSSTIKRAACMASLIAFINLRLSELYDANILSISDQEVKLETMIWKGLQGRVQLILHQLKNDLSCPVFWILKWRMFCTYMTDFTQKPWDQYQKICVVNTFTNL</sequence>
<evidence type="ECO:0000313" key="1">
    <source>
        <dbReference type="EMBL" id="KAA6395347.1"/>
    </source>
</evidence>
<dbReference type="Proteomes" id="UP000324800">
    <property type="component" value="Unassembled WGS sequence"/>
</dbReference>
<proteinExistence type="predicted"/>
<evidence type="ECO:0000313" key="2">
    <source>
        <dbReference type="Proteomes" id="UP000324800"/>
    </source>
</evidence>
<dbReference type="EMBL" id="SNRW01001709">
    <property type="protein sequence ID" value="KAA6395347.1"/>
    <property type="molecule type" value="Genomic_DNA"/>
</dbReference>
<accession>A0A5J4WJX4</accession>
<reference evidence="1 2" key="1">
    <citation type="submission" date="2019-03" db="EMBL/GenBank/DDBJ databases">
        <title>Single cell metagenomics reveals metabolic interactions within the superorganism composed of flagellate Streblomastix strix and complex community of Bacteroidetes bacteria on its surface.</title>
        <authorList>
            <person name="Treitli S.C."/>
            <person name="Kolisko M."/>
            <person name="Husnik F."/>
            <person name="Keeling P."/>
            <person name="Hampl V."/>
        </authorList>
    </citation>
    <scope>NUCLEOTIDE SEQUENCE [LARGE SCALE GENOMIC DNA]</scope>
    <source>
        <strain evidence="1">ST1C</strain>
    </source>
</reference>
<gene>
    <name evidence="1" type="ORF">EZS28_009127</name>
</gene>
<dbReference type="AlphaFoldDB" id="A0A5J4WJX4"/>
<organism evidence="1 2">
    <name type="scientific">Streblomastix strix</name>
    <dbReference type="NCBI Taxonomy" id="222440"/>
    <lineage>
        <taxon>Eukaryota</taxon>
        <taxon>Metamonada</taxon>
        <taxon>Preaxostyla</taxon>
        <taxon>Oxymonadida</taxon>
        <taxon>Streblomastigidae</taxon>
        <taxon>Streblomastix</taxon>
    </lineage>
</organism>
<name>A0A5J4WJX4_9EUKA</name>
<protein>
    <submittedName>
        <fullName evidence="1">Uncharacterized protein</fullName>
    </submittedName>
</protein>